<evidence type="ECO:0000256" key="6">
    <source>
        <dbReference type="SAM" id="Phobius"/>
    </source>
</evidence>
<dbReference type="EMBL" id="KZ819667">
    <property type="protein sequence ID" value="PWN27634.1"/>
    <property type="molecule type" value="Genomic_DNA"/>
</dbReference>
<dbReference type="GO" id="GO:0005886">
    <property type="term" value="C:plasma membrane"/>
    <property type="evidence" value="ECO:0007669"/>
    <property type="project" value="TreeGrafter"/>
</dbReference>
<feature type="domain" description="Major facilitator superfamily (MFS) profile" evidence="7">
    <location>
        <begin position="93"/>
        <end position="532"/>
    </location>
</feature>
<gene>
    <name evidence="8" type="ORF">BDZ90DRAFT_232055</name>
</gene>
<dbReference type="InterPro" id="IPR011701">
    <property type="entry name" value="MFS"/>
</dbReference>
<accession>A0A316URM8</accession>
<dbReference type="CDD" id="cd17323">
    <property type="entry name" value="MFS_Tpo1_MDR_like"/>
    <property type="match status" value="1"/>
</dbReference>
<dbReference type="FunFam" id="1.20.1250.20:FF:000011">
    <property type="entry name" value="MFS multidrug transporter, putative"/>
    <property type="match status" value="1"/>
</dbReference>
<sequence length="532" mass="57348">MSETESITARSLTLQEPPLSRDQDALQGGEKVDNVSRHPPSDQGHPAGKPSFAQLVGSRPSRQHDPAFLVAFGKGEDDCLDPKEWPLSKRCRVTLVLAAIAFVASLGSSITSPAQEAMAQDFGTSTQIMIFTSSLYVAGFAFGPSMWAPISELLGRRISLAPPLFCLGLFSIGFATSRNVASLFICRFFSGFFGAAPVSNVVAALGDIYKPKPRGVAVSLYSIAVVGGPLLGPLIGAALTEYTWRWTGYLLAILSFVASGLTVVALPEVYGPVLLHRHATKLRKTTGEERWWHPHEDIRIDFKSIVTKHLARPLLMLTTEPMVTCLCLYASFVYSLVYMALQLVALVFARNYMYGSVVSTLPFLGMFVGVVAVGLPLTLANQPYYFKMVDMNGGKPVPEARLPPVLGGGVLVTAGLFIFAWTGRGDQPWIAPTIGLSLLGGGFNSVFQNCLNYLVDTYGIYAASASSANTILRSILAACLPFAIEPMFDHLGSAKATSILGAFAGAFIPLPIIFIKLGPELRRRSRMTPKET</sequence>
<keyword evidence="2 6" id="KW-0812">Transmembrane</keyword>
<dbReference type="PROSITE" id="PS50850">
    <property type="entry name" value="MFS"/>
    <property type="match status" value="1"/>
</dbReference>
<evidence type="ECO:0000256" key="3">
    <source>
        <dbReference type="ARBA" id="ARBA00022989"/>
    </source>
</evidence>
<dbReference type="Gene3D" id="1.20.1250.20">
    <property type="entry name" value="MFS general substrate transporter like domains"/>
    <property type="match status" value="1"/>
</dbReference>
<reference evidence="8 9" key="1">
    <citation type="journal article" date="2018" name="Mol. Biol. Evol.">
        <title>Broad Genomic Sampling Reveals a Smut Pathogenic Ancestry of the Fungal Clade Ustilaginomycotina.</title>
        <authorList>
            <person name="Kijpornyongpan T."/>
            <person name="Mondo S.J."/>
            <person name="Barry K."/>
            <person name="Sandor L."/>
            <person name="Lee J."/>
            <person name="Lipzen A."/>
            <person name="Pangilinan J."/>
            <person name="LaButti K."/>
            <person name="Hainaut M."/>
            <person name="Henrissat B."/>
            <person name="Grigoriev I.V."/>
            <person name="Spatafora J.W."/>
            <person name="Aime M.C."/>
        </authorList>
    </citation>
    <scope>NUCLEOTIDE SEQUENCE [LARGE SCALE GENOMIC DNA]</scope>
    <source>
        <strain evidence="8 9">MCA 5214</strain>
    </source>
</reference>
<evidence type="ECO:0000256" key="4">
    <source>
        <dbReference type="ARBA" id="ARBA00023136"/>
    </source>
</evidence>
<evidence type="ECO:0000256" key="2">
    <source>
        <dbReference type="ARBA" id="ARBA00022692"/>
    </source>
</evidence>
<feature type="transmembrane region" description="Helical" evidence="6">
    <location>
        <begin position="181"/>
        <end position="206"/>
    </location>
</feature>
<dbReference type="RefSeq" id="XP_025362246.1">
    <property type="nucleotide sequence ID" value="XM_025506104.1"/>
</dbReference>
<evidence type="ECO:0000259" key="7">
    <source>
        <dbReference type="PROSITE" id="PS50850"/>
    </source>
</evidence>
<feature type="transmembrane region" description="Helical" evidence="6">
    <location>
        <begin position="154"/>
        <end position="175"/>
    </location>
</feature>
<dbReference type="Pfam" id="PF07690">
    <property type="entry name" value="MFS_1"/>
    <property type="match status" value="1"/>
</dbReference>
<evidence type="ECO:0000256" key="5">
    <source>
        <dbReference type="SAM" id="MobiDB-lite"/>
    </source>
</evidence>
<evidence type="ECO:0000313" key="8">
    <source>
        <dbReference type="EMBL" id="PWN27634.1"/>
    </source>
</evidence>
<dbReference type="Proteomes" id="UP000245884">
    <property type="component" value="Unassembled WGS sequence"/>
</dbReference>
<evidence type="ECO:0000313" key="9">
    <source>
        <dbReference type="Proteomes" id="UP000245884"/>
    </source>
</evidence>
<dbReference type="GeneID" id="37027927"/>
<dbReference type="PANTHER" id="PTHR23502:SF49">
    <property type="entry name" value="MAJOR FACILITATOR SUPERFAMILY (MFS) PROFILE DOMAIN-CONTAINING PROTEIN"/>
    <property type="match status" value="1"/>
</dbReference>
<dbReference type="SUPFAM" id="SSF103473">
    <property type="entry name" value="MFS general substrate transporter"/>
    <property type="match status" value="1"/>
</dbReference>
<keyword evidence="3 6" id="KW-1133">Transmembrane helix</keyword>
<feature type="transmembrane region" description="Helical" evidence="6">
    <location>
        <begin position="459"/>
        <end position="484"/>
    </location>
</feature>
<comment type="subcellular location">
    <subcellularLocation>
        <location evidence="1">Membrane</location>
        <topology evidence="1">Multi-pass membrane protein</topology>
    </subcellularLocation>
</comment>
<feature type="transmembrane region" description="Helical" evidence="6">
    <location>
        <begin position="122"/>
        <end position="142"/>
    </location>
</feature>
<dbReference type="AlphaFoldDB" id="A0A316URM8"/>
<keyword evidence="9" id="KW-1185">Reference proteome</keyword>
<feature type="transmembrane region" description="Helical" evidence="6">
    <location>
        <begin position="93"/>
        <end position="110"/>
    </location>
</feature>
<keyword evidence="4 6" id="KW-0472">Membrane</keyword>
<feature type="compositionally biased region" description="Polar residues" evidence="5">
    <location>
        <begin position="1"/>
        <end position="14"/>
    </location>
</feature>
<name>A0A316URM8_9BASI</name>
<dbReference type="OrthoDB" id="9986881at2759"/>
<feature type="region of interest" description="Disordered" evidence="5">
    <location>
        <begin position="1"/>
        <end position="59"/>
    </location>
</feature>
<dbReference type="PANTHER" id="PTHR23502">
    <property type="entry name" value="MAJOR FACILITATOR SUPERFAMILY"/>
    <property type="match status" value="1"/>
</dbReference>
<feature type="transmembrane region" description="Helical" evidence="6">
    <location>
        <begin position="361"/>
        <end position="381"/>
    </location>
</feature>
<feature type="transmembrane region" description="Helical" evidence="6">
    <location>
        <begin position="402"/>
        <end position="423"/>
    </location>
</feature>
<feature type="transmembrane region" description="Helical" evidence="6">
    <location>
        <begin position="218"/>
        <end position="240"/>
    </location>
</feature>
<proteinExistence type="predicted"/>
<organism evidence="8 9">
    <name type="scientific">Jaminaea rosea</name>
    <dbReference type="NCBI Taxonomy" id="1569628"/>
    <lineage>
        <taxon>Eukaryota</taxon>
        <taxon>Fungi</taxon>
        <taxon>Dikarya</taxon>
        <taxon>Basidiomycota</taxon>
        <taxon>Ustilaginomycotina</taxon>
        <taxon>Exobasidiomycetes</taxon>
        <taxon>Microstromatales</taxon>
        <taxon>Microstromatales incertae sedis</taxon>
        <taxon>Jaminaea</taxon>
    </lineage>
</organism>
<dbReference type="GO" id="GO:0022857">
    <property type="term" value="F:transmembrane transporter activity"/>
    <property type="evidence" value="ECO:0007669"/>
    <property type="project" value="InterPro"/>
</dbReference>
<feature type="transmembrane region" description="Helical" evidence="6">
    <location>
        <begin position="429"/>
        <end position="447"/>
    </location>
</feature>
<dbReference type="InterPro" id="IPR020846">
    <property type="entry name" value="MFS_dom"/>
</dbReference>
<feature type="transmembrane region" description="Helical" evidence="6">
    <location>
        <begin position="496"/>
        <end position="517"/>
    </location>
</feature>
<dbReference type="STRING" id="1569628.A0A316URM8"/>
<feature type="transmembrane region" description="Helical" evidence="6">
    <location>
        <begin position="326"/>
        <end position="349"/>
    </location>
</feature>
<evidence type="ECO:0000256" key="1">
    <source>
        <dbReference type="ARBA" id="ARBA00004141"/>
    </source>
</evidence>
<feature type="compositionally biased region" description="Basic and acidic residues" evidence="5">
    <location>
        <begin position="19"/>
        <end position="40"/>
    </location>
</feature>
<protein>
    <submittedName>
        <fullName evidence="8">MFS general substrate transporter</fullName>
    </submittedName>
</protein>
<feature type="transmembrane region" description="Helical" evidence="6">
    <location>
        <begin position="246"/>
        <end position="275"/>
    </location>
</feature>
<dbReference type="InterPro" id="IPR036259">
    <property type="entry name" value="MFS_trans_sf"/>
</dbReference>